<protein>
    <recommendedName>
        <fullName evidence="9">PHD-type domain-containing protein</fullName>
    </recommendedName>
</protein>
<evidence type="ECO:0000313" key="8">
    <source>
        <dbReference type="Proteomes" id="UP001295684"/>
    </source>
</evidence>
<dbReference type="GO" id="GO:0006357">
    <property type="term" value="P:regulation of transcription by RNA polymerase II"/>
    <property type="evidence" value="ECO:0007669"/>
    <property type="project" value="TreeGrafter"/>
</dbReference>
<dbReference type="PANTHER" id="PTHR13793">
    <property type="entry name" value="PHD FINGER PROTEINS"/>
    <property type="match status" value="1"/>
</dbReference>
<feature type="domain" description="PHD-type" evidence="6">
    <location>
        <begin position="76"/>
        <end position="195"/>
    </location>
</feature>
<accession>A0AAD2DB02</accession>
<organism evidence="7 8">
    <name type="scientific">Euplotes crassus</name>
    <dbReference type="NCBI Taxonomy" id="5936"/>
    <lineage>
        <taxon>Eukaryota</taxon>
        <taxon>Sar</taxon>
        <taxon>Alveolata</taxon>
        <taxon>Ciliophora</taxon>
        <taxon>Intramacronucleata</taxon>
        <taxon>Spirotrichea</taxon>
        <taxon>Hypotrichia</taxon>
        <taxon>Euplotida</taxon>
        <taxon>Euplotidae</taxon>
        <taxon>Moneuplotes</taxon>
    </lineage>
</organism>
<keyword evidence="2 4" id="KW-0863">Zinc-finger</keyword>
<dbReference type="InterPro" id="IPR011011">
    <property type="entry name" value="Znf_FYVE_PHD"/>
</dbReference>
<dbReference type="GO" id="GO:0008270">
    <property type="term" value="F:zinc ion binding"/>
    <property type="evidence" value="ECO:0007669"/>
    <property type="project" value="UniProtKB-KW"/>
</dbReference>
<gene>
    <name evidence="7" type="ORF">ECRASSUSDP1_LOCUS29403</name>
</gene>
<sequence length="262" mass="30874">MDTFKSSLASSKCDICLDSNQEDEDLLIQCNQCLLWVHQHCYGSDLVQSDVTQEHLCNWKCTECAWNETHGEFSQSTPCFMCKQFGGAMKKYSAESWAHVSCINWNQHIFFKDKFKDSTNISPEMLHLYHKPGSLCYICELSEGIMIQCDKRACKLNFHVRCGIQKGLIKDWETMDMLRKDDDDFECSVFCQDHLEIFEEKKFEFSPATLVSRIQARKFRKTIRDGRLKKLCKHEEAKRKSHKDVVREWKENKVKKSYYIRS</sequence>
<dbReference type="PANTHER" id="PTHR13793:SF107">
    <property type="entry name" value="BROMODOMAIN-CONTAINING PROTEIN HOMOLOG"/>
    <property type="match status" value="1"/>
</dbReference>
<proteinExistence type="predicted"/>
<dbReference type="InterPro" id="IPR013083">
    <property type="entry name" value="Znf_RING/FYVE/PHD"/>
</dbReference>
<dbReference type="PROSITE" id="PS51805">
    <property type="entry name" value="EPHD"/>
    <property type="match status" value="1"/>
</dbReference>
<evidence type="ECO:0000256" key="4">
    <source>
        <dbReference type="PROSITE-ProRule" id="PRU00146"/>
    </source>
</evidence>
<dbReference type="EMBL" id="CAMPGE010030256">
    <property type="protein sequence ID" value="CAI2387769.1"/>
    <property type="molecule type" value="Genomic_DNA"/>
</dbReference>
<reference evidence="7" key="1">
    <citation type="submission" date="2023-07" db="EMBL/GenBank/DDBJ databases">
        <authorList>
            <consortium name="AG Swart"/>
            <person name="Singh M."/>
            <person name="Singh A."/>
            <person name="Seah K."/>
            <person name="Emmerich C."/>
        </authorList>
    </citation>
    <scope>NUCLEOTIDE SEQUENCE</scope>
    <source>
        <strain evidence="7">DP1</strain>
    </source>
</reference>
<evidence type="ECO:0000256" key="2">
    <source>
        <dbReference type="ARBA" id="ARBA00022771"/>
    </source>
</evidence>
<dbReference type="PROSITE" id="PS01359">
    <property type="entry name" value="ZF_PHD_1"/>
    <property type="match status" value="1"/>
</dbReference>
<evidence type="ECO:0000259" key="6">
    <source>
        <dbReference type="PROSITE" id="PS51805"/>
    </source>
</evidence>
<dbReference type="SMART" id="SM00249">
    <property type="entry name" value="PHD"/>
    <property type="match status" value="2"/>
</dbReference>
<dbReference type="InterPro" id="IPR034732">
    <property type="entry name" value="EPHD"/>
</dbReference>
<dbReference type="AlphaFoldDB" id="A0AAD2DB02"/>
<name>A0AAD2DB02_EUPCR</name>
<dbReference type="InterPro" id="IPR050701">
    <property type="entry name" value="Histone_Mod_Regulator"/>
</dbReference>
<evidence type="ECO:0000256" key="1">
    <source>
        <dbReference type="ARBA" id="ARBA00022723"/>
    </source>
</evidence>
<comment type="caution">
    <text evidence="7">The sequence shown here is derived from an EMBL/GenBank/DDBJ whole genome shotgun (WGS) entry which is preliminary data.</text>
</comment>
<keyword evidence="3" id="KW-0862">Zinc</keyword>
<dbReference type="InterPro" id="IPR019787">
    <property type="entry name" value="Znf_PHD-finger"/>
</dbReference>
<evidence type="ECO:0008006" key="9">
    <source>
        <dbReference type="Google" id="ProtNLM"/>
    </source>
</evidence>
<dbReference type="Gene3D" id="3.30.40.10">
    <property type="entry name" value="Zinc/RING finger domain, C3HC4 (zinc finger)"/>
    <property type="match status" value="2"/>
</dbReference>
<evidence type="ECO:0000259" key="5">
    <source>
        <dbReference type="PROSITE" id="PS50016"/>
    </source>
</evidence>
<evidence type="ECO:0000313" key="7">
    <source>
        <dbReference type="EMBL" id="CAI2387769.1"/>
    </source>
</evidence>
<evidence type="ECO:0000256" key="3">
    <source>
        <dbReference type="ARBA" id="ARBA00022833"/>
    </source>
</evidence>
<keyword evidence="8" id="KW-1185">Reference proteome</keyword>
<dbReference type="SUPFAM" id="SSF57903">
    <property type="entry name" value="FYVE/PHD zinc finger"/>
    <property type="match status" value="2"/>
</dbReference>
<dbReference type="Pfam" id="PF00628">
    <property type="entry name" value="PHD"/>
    <property type="match status" value="1"/>
</dbReference>
<feature type="domain" description="PHD-type" evidence="5">
    <location>
        <begin position="10"/>
        <end position="67"/>
    </location>
</feature>
<dbReference type="Pfam" id="PF13832">
    <property type="entry name" value="zf-HC5HC2H_2"/>
    <property type="match status" value="1"/>
</dbReference>
<dbReference type="PROSITE" id="PS50016">
    <property type="entry name" value="ZF_PHD_2"/>
    <property type="match status" value="1"/>
</dbReference>
<keyword evidence="1" id="KW-0479">Metal-binding</keyword>
<dbReference type="InterPro" id="IPR001965">
    <property type="entry name" value="Znf_PHD"/>
</dbReference>
<dbReference type="Proteomes" id="UP001295684">
    <property type="component" value="Unassembled WGS sequence"/>
</dbReference>
<dbReference type="InterPro" id="IPR019786">
    <property type="entry name" value="Zinc_finger_PHD-type_CS"/>
</dbReference>